<reference evidence="2" key="1">
    <citation type="submission" date="2021-03" db="EMBL/GenBank/DDBJ databases">
        <title>Revisited historic fungal species revealed as producer of novel bioactive compounds through whole genome sequencing and comparative genomics.</title>
        <authorList>
            <person name="Vignolle G.A."/>
            <person name="Hochenegger N."/>
            <person name="Mach R.L."/>
            <person name="Mach-Aigner A.R."/>
            <person name="Javad Rahimi M."/>
            <person name="Salim K.A."/>
            <person name="Chan C.M."/>
            <person name="Lim L.B.L."/>
            <person name="Cai F."/>
            <person name="Druzhinina I.S."/>
            <person name="U'Ren J.M."/>
            <person name="Derntl C."/>
        </authorList>
    </citation>
    <scope>NUCLEOTIDE SEQUENCE</scope>
    <source>
        <strain evidence="2">TUCIM 5799</strain>
    </source>
</reference>
<evidence type="ECO:0000313" key="3">
    <source>
        <dbReference type="Proteomes" id="UP000829685"/>
    </source>
</evidence>
<evidence type="ECO:0000256" key="1">
    <source>
        <dbReference type="SAM" id="MobiDB-lite"/>
    </source>
</evidence>
<protein>
    <submittedName>
        <fullName evidence="2">Uncharacterized protein</fullName>
    </submittedName>
</protein>
<sequence length="557" mass="61960">MDKQRQRTGSNGSPPDTKGLRLRPLRRQMSIRVNGPTLSSQIDDRRKSLVPLSRRDLRKRRSWEKVKAESHFRYTTDGYAQPHNTLLTGSCESLGAVDPTSSIHDEVLSFRAHSPASGEAEQSSESCAEEGASLPELLLPWASYSEGDRSRQDSGTCIPDTEEKISSTIRAEHKVSDSSQVPQAVALPALANGLEAPACTLCSINTALLCWSDMRKSVCRLRTWMDKYYAIGENWHQIKPFIIAVNEFNFLVLQYRTSGLAPVGPEAENTEIDTAYQSAAADGREKETEQCHGAPGEQVADMESSLVRILHMAIDMLARVLKGLSPMGRSYGVVLYAWTYKAAHILPPLVAELKKQAAKLQELLTSVGIEVEIEFEPFDYEMTASDANPVDKRRCRWSPRINVPSRTREWWNRLRAKAQQPAILGLSSGPAMPDLEYWLLKQRFRSVPIGASGIVTTIDTSQRPQDWSIDVKHADLNEAEACSEAVELDEEARGSVRSAITAYERFRTKISSSSNSNGVIMLCHKVGTRIKRYEDVLLRGIPEETTVGFPQGTLGLE</sequence>
<name>A0A9Q0AHS3_9PEZI</name>
<dbReference type="AlphaFoldDB" id="A0A9Q0AHS3"/>
<keyword evidence="3" id="KW-1185">Reference proteome</keyword>
<feature type="region of interest" description="Disordered" evidence="1">
    <location>
        <begin position="1"/>
        <end position="23"/>
    </location>
</feature>
<gene>
    <name evidence="2" type="ORF">JX265_013387</name>
</gene>
<accession>A0A9Q0AHS3</accession>
<dbReference type="Proteomes" id="UP000829685">
    <property type="component" value="Unassembled WGS sequence"/>
</dbReference>
<organism evidence="2 3">
    <name type="scientific">Neoarthrinium moseri</name>
    <dbReference type="NCBI Taxonomy" id="1658444"/>
    <lineage>
        <taxon>Eukaryota</taxon>
        <taxon>Fungi</taxon>
        <taxon>Dikarya</taxon>
        <taxon>Ascomycota</taxon>
        <taxon>Pezizomycotina</taxon>
        <taxon>Sordariomycetes</taxon>
        <taxon>Xylariomycetidae</taxon>
        <taxon>Amphisphaeriales</taxon>
        <taxon>Apiosporaceae</taxon>
        <taxon>Neoarthrinium</taxon>
    </lineage>
</organism>
<dbReference type="EMBL" id="JAFIMR010000069">
    <property type="protein sequence ID" value="KAI1850495.1"/>
    <property type="molecule type" value="Genomic_DNA"/>
</dbReference>
<evidence type="ECO:0000313" key="2">
    <source>
        <dbReference type="EMBL" id="KAI1850495.1"/>
    </source>
</evidence>
<proteinExistence type="predicted"/>
<comment type="caution">
    <text evidence="2">The sequence shown here is derived from an EMBL/GenBank/DDBJ whole genome shotgun (WGS) entry which is preliminary data.</text>
</comment>